<feature type="region of interest" description="Disordered" evidence="3">
    <location>
        <begin position="467"/>
        <end position="499"/>
    </location>
</feature>
<keyword evidence="6" id="KW-1185">Reference proteome</keyword>
<evidence type="ECO:0008006" key="7">
    <source>
        <dbReference type="Google" id="ProtNLM"/>
    </source>
</evidence>
<evidence type="ECO:0000313" key="5">
    <source>
        <dbReference type="EMBL" id="PPQ92841.1"/>
    </source>
</evidence>
<dbReference type="PANTHER" id="PTHR15574:SF40">
    <property type="entry name" value="WD AND TETRATRICOPEPTIDE REPEATS PROTEIN 1"/>
    <property type="match status" value="1"/>
</dbReference>
<dbReference type="SMART" id="SM00320">
    <property type="entry name" value="WD40"/>
    <property type="match status" value="3"/>
</dbReference>
<dbReference type="InParanoid" id="A0A409XQ57"/>
<dbReference type="InterPro" id="IPR001680">
    <property type="entry name" value="WD40_rpt"/>
</dbReference>
<gene>
    <name evidence="5" type="ORF">CVT25_004329</name>
</gene>
<dbReference type="STRING" id="93625.A0A409XQ57"/>
<dbReference type="Proteomes" id="UP000283269">
    <property type="component" value="Unassembled WGS sequence"/>
</dbReference>
<feature type="compositionally biased region" description="Basic residues" evidence="3">
    <location>
        <begin position="467"/>
        <end position="483"/>
    </location>
</feature>
<dbReference type="InterPro" id="IPR045151">
    <property type="entry name" value="DCAF8"/>
</dbReference>
<dbReference type="Gene3D" id="2.130.10.10">
    <property type="entry name" value="YVTN repeat-like/Quinoprotein amine dehydrogenase"/>
    <property type="match status" value="2"/>
</dbReference>
<dbReference type="Pfam" id="PF00400">
    <property type="entry name" value="WD40"/>
    <property type="match status" value="1"/>
</dbReference>
<keyword evidence="4" id="KW-0472">Membrane</keyword>
<dbReference type="SUPFAM" id="SSF50978">
    <property type="entry name" value="WD40 repeat-like"/>
    <property type="match status" value="1"/>
</dbReference>
<organism evidence="5 6">
    <name type="scientific">Psilocybe cyanescens</name>
    <dbReference type="NCBI Taxonomy" id="93625"/>
    <lineage>
        <taxon>Eukaryota</taxon>
        <taxon>Fungi</taxon>
        <taxon>Dikarya</taxon>
        <taxon>Basidiomycota</taxon>
        <taxon>Agaricomycotina</taxon>
        <taxon>Agaricomycetes</taxon>
        <taxon>Agaricomycetidae</taxon>
        <taxon>Agaricales</taxon>
        <taxon>Agaricineae</taxon>
        <taxon>Strophariaceae</taxon>
        <taxon>Psilocybe</taxon>
    </lineage>
</organism>
<keyword evidence="4" id="KW-1133">Transmembrane helix</keyword>
<dbReference type="InterPro" id="IPR036322">
    <property type="entry name" value="WD40_repeat_dom_sf"/>
</dbReference>
<dbReference type="OrthoDB" id="4869960at2759"/>
<reference evidence="5 6" key="1">
    <citation type="journal article" date="2018" name="Evol. Lett.">
        <title>Horizontal gene cluster transfer increased hallucinogenic mushroom diversity.</title>
        <authorList>
            <person name="Reynolds H.T."/>
            <person name="Vijayakumar V."/>
            <person name="Gluck-Thaler E."/>
            <person name="Korotkin H.B."/>
            <person name="Matheny P.B."/>
            <person name="Slot J.C."/>
        </authorList>
    </citation>
    <scope>NUCLEOTIDE SEQUENCE [LARGE SCALE GENOMIC DNA]</scope>
    <source>
        <strain evidence="5 6">2631</strain>
    </source>
</reference>
<dbReference type="AlphaFoldDB" id="A0A409XQ57"/>
<dbReference type="InterPro" id="IPR015943">
    <property type="entry name" value="WD40/YVTN_repeat-like_dom_sf"/>
</dbReference>
<proteinExistence type="predicted"/>
<accession>A0A409XQ57</accession>
<protein>
    <recommendedName>
        <fullName evidence="7">WD40 repeat-like protein</fullName>
    </recommendedName>
</protein>
<keyword evidence="2" id="KW-0677">Repeat</keyword>
<evidence type="ECO:0000256" key="4">
    <source>
        <dbReference type="SAM" id="Phobius"/>
    </source>
</evidence>
<dbReference type="EMBL" id="NHYD01000963">
    <property type="protein sequence ID" value="PPQ92841.1"/>
    <property type="molecule type" value="Genomic_DNA"/>
</dbReference>
<dbReference type="GO" id="GO:0045717">
    <property type="term" value="P:negative regulation of fatty acid biosynthetic process"/>
    <property type="evidence" value="ECO:0007669"/>
    <property type="project" value="TreeGrafter"/>
</dbReference>
<comment type="caution">
    <text evidence="5">The sequence shown here is derived from an EMBL/GenBank/DDBJ whole genome shotgun (WGS) entry which is preliminary data.</text>
</comment>
<keyword evidence="1" id="KW-0853">WD repeat</keyword>
<dbReference type="PANTHER" id="PTHR15574">
    <property type="entry name" value="WD REPEAT DOMAIN-CONTAINING FAMILY"/>
    <property type="match status" value="1"/>
</dbReference>
<sequence length="499" mass="56700">MRGPQGNIFSLDFSAANRFLYSAGTCERIFQYDVAYIGTPSGTSTTAGRLPDHVYEDNNDSIRSLTCHPFQDEILISASEDGTIRRYDWRQGGAPPSNQDIIQTGKEVTDVKTHPTMEHIFADCDVAGRVSLRDARMAFGSLPKRSNEGIIQRYNTKLTKKTYPHLSHPESSSIAFDKDGTKLAITFLHYLPTIYAVSDPNPLAVLSGKNFPDGTPVPSNQRTYSNSCTMKHGAFGLAGLENDDMYAAGSDDFYCYIWRIPPLPQLLDQREIYTAEKWNDYNNESSIAFTEGRHEPKIVPVEISTPLDRLTGHRSIVNTALFHPHFLHVVTAGVEKNIVLHSPTPSSPCTQNLQRSPARVRELKDEDLEQDRQNYYSALCGSYPMNSERPDDREERQTLSLFDQLSPYFHFVGLCGHVTMVITIKRVIFSLMPWGYFLPSFLFTVFFEKKEIAMFLRLDRGHLKVKTHRMRTMKEKKKKKTAQKHQTSSDKKLSLEDCF</sequence>
<evidence type="ECO:0000256" key="2">
    <source>
        <dbReference type="ARBA" id="ARBA00022737"/>
    </source>
</evidence>
<name>A0A409XQ57_PSICY</name>
<dbReference type="GO" id="GO:0080008">
    <property type="term" value="C:Cul4-RING E3 ubiquitin ligase complex"/>
    <property type="evidence" value="ECO:0007669"/>
    <property type="project" value="TreeGrafter"/>
</dbReference>
<evidence type="ECO:0000256" key="3">
    <source>
        <dbReference type="SAM" id="MobiDB-lite"/>
    </source>
</evidence>
<evidence type="ECO:0000313" key="6">
    <source>
        <dbReference type="Proteomes" id="UP000283269"/>
    </source>
</evidence>
<dbReference type="GO" id="GO:0005737">
    <property type="term" value="C:cytoplasm"/>
    <property type="evidence" value="ECO:0007669"/>
    <property type="project" value="TreeGrafter"/>
</dbReference>
<keyword evidence="4" id="KW-0812">Transmembrane</keyword>
<feature type="compositionally biased region" description="Basic and acidic residues" evidence="3">
    <location>
        <begin position="487"/>
        <end position="499"/>
    </location>
</feature>
<feature type="transmembrane region" description="Helical" evidence="4">
    <location>
        <begin position="427"/>
        <end position="447"/>
    </location>
</feature>
<evidence type="ECO:0000256" key="1">
    <source>
        <dbReference type="ARBA" id="ARBA00022574"/>
    </source>
</evidence>